<keyword evidence="2" id="KW-1185">Reference proteome</keyword>
<organism evidence="1 2">
    <name type="scientific">Luteimonas rhizosphaericola</name>
    <dbReference type="NCBI Taxonomy" id="3042024"/>
    <lineage>
        <taxon>Bacteria</taxon>
        <taxon>Pseudomonadati</taxon>
        <taxon>Pseudomonadota</taxon>
        <taxon>Gammaproteobacteria</taxon>
        <taxon>Lysobacterales</taxon>
        <taxon>Lysobacteraceae</taxon>
        <taxon>Luteimonas</taxon>
    </lineage>
</organism>
<dbReference type="PANTHER" id="PTHR12526">
    <property type="entry name" value="GLYCOSYLTRANSFERASE"/>
    <property type="match status" value="1"/>
</dbReference>
<dbReference type="RefSeq" id="WP_280603248.1">
    <property type="nucleotide sequence ID" value="NZ_JARXRN010000029.1"/>
</dbReference>
<dbReference type="Gene3D" id="3.40.50.2000">
    <property type="entry name" value="Glycogen Phosphorylase B"/>
    <property type="match status" value="1"/>
</dbReference>
<dbReference type="EMBL" id="JARXRN010000029">
    <property type="protein sequence ID" value="MDH5832199.1"/>
    <property type="molecule type" value="Genomic_DNA"/>
</dbReference>
<evidence type="ECO:0000313" key="2">
    <source>
        <dbReference type="Proteomes" id="UP001156831"/>
    </source>
</evidence>
<protein>
    <submittedName>
        <fullName evidence="1">Glycosyltransferase</fullName>
        <ecNumber evidence="1">2.4.-.-</ecNumber>
    </submittedName>
</protein>
<evidence type="ECO:0000313" key="1">
    <source>
        <dbReference type="EMBL" id="MDH5832199.1"/>
    </source>
</evidence>
<comment type="caution">
    <text evidence="1">The sequence shown here is derived from an EMBL/GenBank/DDBJ whole genome shotgun (WGS) entry which is preliminary data.</text>
</comment>
<accession>A0ABT6JNL7</accession>
<dbReference type="CDD" id="cd03801">
    <property type="entry name" value="GT4_PimA-like"/>
    <property type="match status" value="1"/>
</dbReference>
<dbReference type="Pfam" id="PF13692">
    <property type="entry name" value="Glyco_trans_1_4"/>
    <property type="match status" value="1"/>
</dbReference>
<dbReference type="GO" id="GO:0016757">
    <property type="term" value="F:glycosyltransferase activity"/>
    <property type="evidence" value="ECO:0007669"/>
    <property type="project" value="UniProtKB-KW"/>
</dbReference>
<dbReference type="SUPFAM" id="SSF53756">
    <property type="entry name" value="UDP-Glycosyltransferase/glycogen phosphorylase"/>
    <property type="match status" value="1"/>
</dbReference>
<dbReference type="Proteomes" id="UP001156831">
    <property type="component" value="Unassembled WGS sequence"/>
</dbReference>
<name>A0ABT6JNL7_9GAMM</name>
<proteinExistence type="predicted"/>
<keyword evidence="1" id="KW-0328">Glycosyltransferase</keyword>
<dbReference type="EC" id="2.4.-.-" evidence="1"/>
<keyword evidence="1" id="KW-0808">Transferase</keyword>
<reference evidence="1 2" key="1">
    <citation type="submission" date="2023-04" db="EMBL/GenBank/DDBJ databases">
        <title>Luteimonas sp. M1R5S18.</title>
        <authorList>
            <person name="Sun J.-Q."/>
        </authorList>
    </citation>
    <scope>NUCLEOTIDE SEQUENCE [LARGE SCALE GENOMIC DNA]</scope>
    <source>
        <strain evidence="1 2">M1R5S18</strain>
    </source>
</reference>
<gene>
    <name evidence="1" type="ORF">QFW80_16900</name>
</gene>
<sequence length="380" mass="41710">MFDPLLFAPADGHWPLRWLLIDVSTPRPDRDSGSLRSVNLMRLLRAEGHAVDFLPDDGVAAGHYAELLRGLGVTVHDARDRAPYPRWFERHLAGYDVLVLSRYHLAEFLLPLARRAAPDTRVVLDTVDLHHVRERREAEVRGDHRLQRLARATRKRELAAIAAADIAWVVSAAERELLAREAPDARVALLPNIVETLAGPGGFTAREGLLFVGGARHPPNVDAVAWLVAEIFPRVRTQLPDCTLHLVGDGLSQLSLLRAPGPGVVVHDHVPDLAPLLARCRVGLAPLRYGAGVKGKVNQYMAHGLAVVATTSAAEGAFLEHRRDVLLADDAASLADAVVEACTDAGLWQRLVDHGLHNTRRHFSFDTARRALADTLELLR</sequence>